<feature type="domain" description="Protein kinase" evidence="11">
    <location>
        <begin position="224"/>
        <end position="526"/>
    </location>
</feature>
<reference evidence="12 13" key="1">
    <citation type="submission" date="2018-08" db="EMBL/GenBank/DDBJ databases">
        <title>Actinomadura spongicola sp. nov., isolated from marine sponge Leucetta chagosensis.</title>
        <authorList>
            <person name="Li L."/>
            <person name="Lin H.W."/>
        </authorList>
    </citation>
    <scope>NUCLEOTIDE SEQUENCE [LARGE SCALE GENOMIC DNA]</scope>
    <source>
        <strain evidence="12 13">LHW52907</strain>
    </source>
</reference>
<keyword evidence="3" id="KW-0808">Transferase</keyword>
<dbReference type="InterPro" id="IPR057929">
    <property type="entry name" value="RamC_N"/>
</dbReference>
<comment type="caution">
    <text evidence="12">The sequence shown here is derived from an EMBL/GenBank/DDBJ whole genome shotgun (WGS) entry which is preliminary data.</text>
</comment>
<dbReference type="InterPro" id="IPR058053">
    <property type="entry name" value="RamC_C"/>
</dbReference>
<proteinExistence type="predicted"/>
<accession>A0A372GBF3</accession>
<dbReference type="PROSITE" id="PS50011">
    <property type="entry name" value="PROTEIN_KINASE_DOM"/>
    <property type="match status" value="1"/>
</dbReference>
<evidence type="ECO:0000256" key="10">
    <source>
        <dbReference type="SAM" id="MobiDB-lite"/>
    </source>
</evidence>
<feature type="compositionally biased region" description="Polar residues" evidence="10">
    <location>
        <begin position="859"/>
        <end position="869"/>
    </location>
</feature>
<dbReference type="Proteomes" id="UP000262882">
    <property type="component" value="Unassembled WGS sequence"/>
</dbReference>
<sequence length="869" mass="94431">MDKGYELYCLADQLFYDAPPVTRSTDFDITQRDLPAGWEMVFGDEWVIYDPPERRTPPQGWKVHVSGCAESADKILAATWDYCVGNGIEFKHLRGPGTLRMRNAKYAPRGASGKLVTIYPADERELERVLDELGALVDGLPGPYILSDLRIGAGPLHVRYGGFAERRCLDEQGKLVPAMENGAGELVPDRREPVFSVPDWVTLPACLEPHLQARGATTTTDLPYQITKALHFSNGGGVYEATDTRSGRKVVLKEGRPHAGLAADGADAVKRIERERDVLRALEGIDGVPAALDWFTLGEHHFLVQEFIEGRTLNTFFAERHPMLDPHPDPEKTAAYTEWALRVYAGVERVVTAIHERGMVFNDLHMFNVMVRPDDSAALIDFETAAPASARGRQTLANPAFLAPPDRRGTEVDLYSLACLRLALFAPLTILFIIDRGKAPQLADLIADNFPVPRSFLDEAVREITRGAAPTSAPGFVPDAHSWERTRDDLARAILASATPDRTDRLFPGDPEQFGGASLGLAHGAAGVLYALHATGAGRFPEYEEWLAARVADPKRGTGIGLYDGLLGAAHVLARLGRTDDAIVAADHCLNERWERLGDDLYGGLPGVALALTDLADASGETYLLDAARRAAEIVAARRPDGPAPRPGLMHGGAGAALMFVRLHERTGNPVLLDLAADALRRDLAACVTDHNGALHVNQDVRMLPYLGRGSVGIGLVLDEYLAVRPDEEFEEARRAIRVAAMSRYYAQPSLFNGRAGMLLYLARHDRDGDRVAGHLRDLAWHALPYAGGLAFPGEHMYRLSMDLATGTAGVLLALGAALHDPAPTLPFLRTTGLEWGDDAPQSRTGSAGPDELPVGTLTAATSIQPERR</sequence>
<dbReference type="Pfam" id="PF25816">
    <property type="entry name" value="RamC_N"/>
    <property type="match status" value="1"/>
</dbReference>
<keyword evidence="4" id="KW-0547">Nucleotide-binding</keyword>
<dbReference type="InterPro" id="IPR012341">
    <property type="entry name" value="6hp_glycosidase-like_sf"/>
</dbReference>
<evidence type="ECO:0000256" key="4">
    <source>
        <dbReference type="ARBA" id="ARBA00022741"/>
    </source>
</evidence>
<evidence type="ECO:0000256" key="5">
    <source>
        <dbReference type="ARBA" id="ARBA00022777"/>
    </source>
</evidence>
<protein>
    <recommendedName>
        <fullName evidence="1">non-specific serine/threonine protein kinase</fullName>
        <ecNumber evidence="1">2.7.11.1</ecNumber>
    </recommendedName>
</protein>
<evidence type="ECO:0000256" key="3">
    <source>
        <dbReference type="ARBA" id="ARBA00022679"/>
    </source>
</evidence>
<keyword evidence="5" id="KW-0418">Kinase</keyword>
<dbReference type="AlphaFoldDB" id="A0A372GBF3"/>
<dbReference type="PANTHER" id="PTHR24363">
    <property type="entry name" value="SERINE/THREONINE PROTEIN KINASE"/>
    <property type="match status" value="1"/>
</dbReference>
<keyword evidence="6" id="KW-0067">ATP-binding</keyword>
<dbReference type="EC" id="2.7.11.1" evidence="1"/>
<dbReference type="SUPFAM" id="SSF56112">
    <property type="entry name" value="Protein kinase-like (PK-like)"/>
    <property type="match status" value="1"/>
</dbReference>
<evidence type="ECO:0000259" key="11">
    <source>
        <dbReference type="PROSITE" id="PS50011"/>
    </source>
</evidence>
<dbReference type="GO" id="GO:0031179">
    <property type="term" value="P:peptide modification"/>
    <property type="evidence" value="ECO:0007669"/>
    <property type="project" value="InterPro"/>
</dbReference>
<dbReference type="SMART" id="SM00220">
    <property type="entry name" value="S_TKc"/>
    <property type="match status" value="1"/>
</dbReference>
<evidence type="ECO:0000256" key="6">
    <source>
        <dbReference type="ARBA" id="ARBA00022840"/>
    </source>
</evidence>
<dbReference type="InterPro" id="IPR053524">
    <property type="entry name" value="Aerial_hyphae_peptide-synth"/>
</dbReference>
<dbReference type="RefSeq" id="WP_117402086.1">
    <property type="nucleotide sequence ID" value="NZ_QVNQ01000008.1"/>
</dbReference>
<dbReference type="InterPro" id="IPR007822">
    <property type="entry name" value="LANC-like"/>
</dbReference>
<dbReference type="GO" id="GO:0004674">
    <property type="term" value="F:protein serine/threonine kinase activity"/>
    <property type="evidence" value="ECO:0007669"/>
    <property type="project" value="UniProtKB-KW"/>
</dbReference>
<organism evidence="12 13">
    <name type="scientific">Actinomadura spongiicola</name>
    <dbReference type="NCBI Taxonomy" id="2303421"/>
    <lineage>
        <taxon>Bacteria</taxon>
        <taxon>Bacillati</taxon>
        <taxon>Actinomycetota</taxon>
        <taxon>Actinomycetes</taxon>
        <taxon>Streptosporangiales</taxon>
        <taxon>Thermomonosporaceae</taxon>
        <taxon>Actinomadura</taxon>
    </lineage>
</organism>
<evidence type="ECO:0000256" key="7">
    <source>
        <dbReference type="ARBA" id="ARBA00047899"/>
    </source>
</evidence>
<dbReference type="GO" id="GO:0046872">
    <property type="term" value="F:metal ion binding"/>
    <property type="evidence" value="ECO:0007669"/>
    <property type="project" value="UniProtKB-KW"/>
</dbReference>
<evidence type="ECO:0000256" key="8">
    <source>
        <dbReference type="ARBA" id="ARBA00048679"/>
    </source>
</evidence>
<gene>
    <name evidence="12" type="ORF">D0T12_24775</name>
</gene>
<evidence type="ECO:0000313" key="12">
    <source>
        <dbReference type="EMBL" id="RFS82667.1"/>
    </source>
</evidence>
<dbReference type="SUPFAM" id="SSF158745">
    <property type="entry name" value="LanC-like"/>
    <property type="match status" value="1"/>
</dbReference>
<dbReference type="Gene3D" id="1.50.10.10">
    <property type="match status" value="1"/>
</dbReference>
<dbReference type="NCBIfam" id="NF038151">
    <property type="entry name" value="lanthi_synth_III"/>
    <property type="match status" value="1"/>
</dbReference>
<dbReference type="SMART" id="SM01260">
    <property type="entry name" value="LANC_like"/>
    <property type="match status" value="1"/>
</dbReference>
<dbReference type="InterPro" id="IPR000719">
    <property type="entry name" value="Prot_kinase_dom"/>
</dbReference>
<keyword evidence="2" id="KW-0723">Serine/threonine-protein kinase</keyword>
<name>A0A372GBF3_9ACTN</name>
<evidence type="ECO:0000256" key="1">
    <source>
        <dbReference type="ARBA" id="ARBA00012513"/>
    </source>
</evidence>
<dbReference type="CDD" id="cd04791">
    <property type="entry name" value="LanC_SerThrkinase"/>
    <property type="match status" value="1"/>
</dbReference>
<dbReference type="Pfam" id="PF05147">
    <property type="entry name" value="LANC_like"/>
    <property type="match status" value="1"/>
</dbReference>
<feature type="region of interest" description="Disordered" evidence="10">
    <location>
        <begin position="837"/>
        <end position="869"/>
    </location>
</feature>
<dbReference type="InterPro" id="IPR011009">
    <property type="entry name" value="Kinase-like_dom_sf"/>
</dbReference>
<evidence type="ECO:0000256" key="9">
    <source>
        <dbReference type="PIRSR" id="PIRSR607822-1"/>
    </source>
</evidence>
<evidence type="ECO:0000256" key="2">
    <source>
        <dbReference type="ARBA" id="ARBA00022527"/>
    </source>
</evidence>
<dbReference type="GO" id="GO:0005524">
    <property type="term" value="F:ATP binding"/>
    <property type="evidence" value="ECO:0007669"/>
    <property type="project" value="UniProtKB-KW"/>
</dbReference>
<dbReference type="Gene3D" id="1.10.510.10">
    <property type="entry name" value="Transferase(Phosphotransferase) domain 1"/>
    <property type="match status" value="1"/>
</dbReference>
<dbReference type="PANTHER" id="PTHR24363:SF0">
    <property type="entry name" value="SERINE_THREONINE KINASE LIKE DOMAIN CONTAINING 1"/>
    <property type="match status" value="1"/>
</dbReference>
<evidence type="ECO:0000313" key="13">
    <source>
        <dbReference type="Proteomes" id="UP000262882"/>
    </source>
</evidence>
<feature type="binding site" evidence="9">
    <location>
        <position position="651"/>
    </location>
    <ligand>
        <name>Zn(2+)</name>
        <dbReference type="ChEBI" id="CHEBI:29105"/>
    </ligand>
</feature>
<dbReference type="OrthoDB" id="1492512at2"/>
<comment type="catalytic activity">
    <reaction evidence="7">
        <text>L-threonyl-[protein] + ATP = O-phospho-L-threonyl-[protein] + ADP + H(+)</text>
        <dbReference type="Rhea" id="RHEA:46608"/>
        <dbReference type="Rhea" id="RHEA-COMP:11060"/>
        <dbReference type="Rhea" id="RHEA-COMP:11605"/>
        <dbReference type="ChEBI" id="CHEBI:15378"/>
        <dbReference type="ChEBI" id="CHEBI:30013"/>
        <dbReference type="ChEBI" id="CHEBI:30616"/>
        <dbReference type="ChEBI" id="CHEBI:61977"/>
        <dbReference type="ChEBI" id="CHEBI:456216"/>
        <dbReference type="EC" id="2.7.11.1"/>
    </reaction>
</comment>
<dbReference type="Pfam" id="PF00069">
    <property type="entry name" value="Pkinase"/>
    <property type="match status" value="1"/>
</dbReference>
<keyword evidence="13" id="KW-1185">Reference proteome</keyword>
<dbReference type="GO" id="GO:0005975">
    <property type="term" value="P:carbohydrate metabolic process"/>
    <property type="evidence" value="ECO:0007669"/>
    <property type="project" value="InterPro"/>
</dbReference>
<keyword evidence="9" id="KW-0862">Zinc</keyword>
<dbReference type="EMBL" id="QVNQ01000008">
    <property type="protein sequence ID" value="RFS82667.1"/>
    <property type="molecule type" value="Genomic_DNA"/>
</dbReference>
<keyword evidence="9" id="KW-0479">Metal-binding</keyword>
<comment type="catalytic activity">
    <reaction evidence="8">
        <text>L-seryl-[protein] + ATP = O-phospho-L-seryl-[protein] + ADP + H(+)</text>
        <dbReference type="Rhea" id="RHEA:17989"/>
        <dbReference type="Rhea" id="RHEA-COMP:9863"/>
        <dbReference type="Rhea" id="RHEA-COMP:11604"/>
        <dbReference type="ChEBI" id="CHEBI:15378"/>
        <dbReference type="ChEBI" id="CHEBI:29999"/>
        <dbReference type="ChEBI" id="CHEBI:30616"/>
        <dbReference type="ChEBI" id="CHEBI:83421"/>
        <dbReference type="ChEBI" id="CHEBI:456216"/>
        <dbReference type="EC" id="2.7.11.1"/>
    </reaction>
</comment>